<sequence>MATPTSPLDNLHDVIAPATVPWWPLSLPAIAIIAVVLLLLVIASYAIYQRHLLNKAKKQAIKESKAYQSCNLDNVQALHLLLKRLVKHYYGAEAASQSGEKWLELVAATSKTTLSNDQLMRLYQADNNEPLTDFHNKLTQAINRFKVKGAINV</sequence>
<dbReference type="EMBL" id="JBAWKS010000001">
    <property type="protein sequence ID" value="MEI4548883.1"/>
    <property type="molecule type" value="Genomic_DNA"/>
</dbReference>
<dbReference type="Pfam" id="PF14316">
    <property type="entry name" value="DUF4381"/>
    <property type="match status" value="1"/>
</dbReference>
<proteinExistence type="predicted"/>
<evidence type="ECO:0000256" key="1">
    <source>
        <dbReference type="SAM" id="Phobius"/>
    </source>
</evidence>
<evidence type="ECO:0000313" key="3">
    <source>
        <dbReference type="Proteomes" id="UP001382455"/>
    </source>
</evidence>
<keyword evidence="1" id="KW-1133">Transmembrane helix</keyword>
<keyword evidence="1" id="KW-0812">Transmembrane</keyword>
<dbReference type="RefSeq" id="WP_336434679.1">
    <property type="nucleotide sequence ID" value="NZ_JBAWKS010000001.1"/>
</dbReference>
<gene>
    <name evidence="2" type="ORF">WAE96_04045</name>
</gene>
<name>A0ABU8EPJ6_9GAMM</name>
<accession>A0ABU8EPJ6</accession>
<dbReference type="InterPro" id="IPR025489">
    <property type="entry name" value="DUF4381"/>
</dbReference>
<evidence type="ECO:0000313" key="2">
    <source>
        <dbReference type="EMBL" id="MEI4548883.1"/>
    </source>
</evidence>
<keyword evidence="1" id="KW-0472">Membrane</keyword>
<organism evidence="2 3">
    <name type="scientific">Pseudoalteromonas spongiae</name>
    <dbReference type="NCBI Taxonomy" id="298657"/>
    <lineage>
        <taxon>Bacteria</taxon>
        <taxon>Pseudomonadati</taxon>
        <taxon>Pseudomonadota</taxon>
        <taxon>Gammaproteobacteria</taxon>
        <taxon>Alteromonadales</taxon>
        <taxon>Pseudoalteromonadaceae</taxon>
        <taxon>Pseudoalteromonas</taxon>
    </lineage>
</organism>
<comment type="caution">
    <text evidence="2">The sequence shown here is derived from an EMBL/GenBank/DDBJ whole genome shotgun (WGS) entry which is preliminary data.</text>
</comment>
<reference evidence="2 3" key="1">
    <citation type="submission" date="2023-12" db="EMBL/GenBank/DDBJ databases">
        <title>Friends and Foes: Symbiotic and Algicidal bacterial influence on Karenia brevis blooms.</title>
        <authorList>
            <person name="Fei C."/>
            <person name="Mohamed A.R."/>
            <person name="Booker A."/>
            <person name="Arshad M."/>
            <person name="Klass S."/>
            <person name="Ahn S."/>
            <person name="Gilbert P.M."/>
            <person name="Heil C.A."/>
            <person name="Martinez J.M."/>
            <person name="Amin S.A."/>
        </authorList>
    </citation>
    <scope>NUCLEOTIDE SEQUENCE [LARGE SCALE GENOMIC DNA]</scope>
    <source>
        <strain evidence="2 3">CE15</strain>
    </source>
</reference>
<protein>
    <submittedName>
        <fullName evidence="2">DUF4381 domain-containing protein</fullName>
    </submittedName>
</protein>
<feature type="transmembrane region" description="Helical" evidence="1">
    <location>
        <begin position="27"/>
        <end position="48"/>
    </location>
</feature>
<keyword evidence="3" id="KW-1185">Reference proteome</keyword>
<dbReference type="Proteomes" id="UP001382455">
    <property type="component" value="Unassembled WGS sequence"/>
</dbReference>